<feature type="transmembrane region" description="Helical" evidence="2">
    <location>
        <begin position="71"/>
        <end position="95"/>
    </location>
</feature>
<keyword evidence="5" id="KW-1185">Reference proteome</keyword>
<dbReference type="AlphaFoldDB" id="A0A2A9EKF7"/>
<gene>
    <name evidence="4" type="ORF">ATJ97_1206</name>
</gene>
<dbReference type="InterPro" id="IPR050879">
    <property type="entry name" value="Acyltransferase_3"/>
</dbReference>
<dbReference type="InterPro" id="IPR002656">
    <property type="entry name" value="Acyl_transf_3_dom"/>
</dbReference>
<feature type="transmembrane region" description="Helical" evidence="2">
    <location>
        <begin position="333"/>
        <end position="353"/>
    </location>
</feature>
<feature type="transmembrane region" description="Helical" evidence="2">
    <location>
        <begin position="186"/>
        <end position="201"/>
    </location>
</feature>
<name>A0A2A9EKF7_9MICO</name>
<organism evidence="4 5">
    <name type="scientific">Georgenia soli</name>
    <dbReference type="NCBI Taxonomy" id="638953"/>
    <lineage>
        <taxon>Bacteria</taxon>
        <taxon>Bacillati</taxon>
        <taxon>Actinomycetota</taxon>
        <taxon>Actinomycetes</taxon>
        <taxon>Micrococcales</taxon>
        <taxon>Bogoriellaceae</taxon>
        <taxon>Georgenia</taxon>
    </lineage>
</organism>
<feature type="region of interest" description="Disordered" evidence="1">
    <location>
        <begin position="1"/>
        <end position="22"/>
    </location>
</feature>
<evidence type="ECO:0000259" key="3">
    <source>
        <dbReference type="Pfam" id="PF01757"/>
    </source>
</evidence>
<feature type="transmembrane region" description="Helical" evidence="2">
    <location>
        <begin position="272"/>
        <end position="291"/>
    </location>
</feature>
<feature type="transmembrane region" description="Helical" evidence="2">
    <location>
        <begin position="236"/>
        <end position="252"/>
    </location>
</feature>
<dbReference type="RefSeq" id="WP_098482942.1">
    <property type="nucleotide sequence ID" value="NZ_PDJI01000004.1"/>
</dbReference>
<reference evidence="4 5" key="1">
    <citation type="submission" date="2017-10" db="EMBL/GenBank/DDBJ databases">
        <title>Sequencing the genomes of 1000 actinobacteria strains.</title>
        <authorList>
            <person name="Klenk H.-P."/>
        </authorList>
    </citation>
    <scope>NUCLEOTIDE SEQUENCE [LARGE SCALE GENOMIC DNA]</scope>
    <source>
        <strain evidence="4 5">DSM 21838</strain>
    </source>
</reference>
<protein>
    <submittedName>
        <fullName evidence="4">Peptidoglycan/LPS O-acetylase OafA/YrhL</fullName>
    </submittedName>
</protein>
<keyword evidence="2" id="KW-0472">Membrane</keyword>
<evidence type="ECO:0000313" key="4">
    <source>
        <dbReference type="EMBL" id="PFG38720.1"/>
    </source>
</evidence>
<evidence type="ECO:0000256" key="2">
    <source>
        <dbReference type="SAM" id="Phobius"/>
    </source>
</evidence>
<feature type="transmembrane region" description="Helical" evidence="2">
    <location>
        <begin position="107"/>
        <end position="129"/>
    </location>
</feature>
<feature type="transmembrane region" description="Helical" evidence="2">
    <location>
        <begin position="30"/>
        <end position="51"/>
    </location>
</feature>
<dbReference type="Proteomes" id="UP000222106">
    <property type="component" value="Unassembled WGS sequence"/>
</dbReference>
<feature type="domain" description="Acyltransferase 3" evidence="3">
    <location>
        <begin position="31"/>
        <end position="350"/>
    </location>
</feature>
<evidence type="ECO:0000256" key="1">
    <source>
        <dbReference type="SAM" id="MobiDB-lite"/>
    </source>
</evidence>
<keyword evidence="2" id="KW-1133">Transmembrane helix</keyword>
<sequence>MVATSTPAAPAGRRSPESLAPEGGTARPRLYAIDGLRFLAALAVVVYHFAARWSQVWGAEPGEVFPEIGPVIIYGVLGPELFFVISGFAILMTAWGRDVPHVIASRVARLYPSYWIAVIATSVLLLWIWPAGKDISVGEALVNLTMFQEAFGVRHVDGVYWTLWTELRFYGLMVLFVAWGITRRRLLWACALWPLAAHVVFELQVPWLRVALIEQYAPFFAGGMLIYLMHRQGQSLVPWLLVAMNAGLAVRNTVPWQMHSVSTNTVFTPNPWVLGVLTVGCFAVVAVLTLTRVQRLPWAWLLPVGALTYPLYLIHEFWGWWVIDNLAGHANRWVVLGAAVAVSMVLAWLVHQVEKRTGPPFRRWIDRTLRRRPAPVAVARRRAPATA</sequence>
<comment type="caution">
    <text evidence="4">The sequence shown here is derived from an EMBL/GenBank/DDBJ whole genome shotgun (WGS) entry which is preliminary data.</text>
</comment>
<feature type="transmembrane region" description="Helical" evidence="2">
    <location>
        <begin position="159"/>
        <end position="179"/>
    </location>
</feature>
<dbReference type="EMBL" id="PDJI01000004">
    <property type="protein sequence ID" value="PFG38720.1"/>
    <property type="molecule type" value="Genomic_DNA"/>
</dbReference>
<proteinExistence type="predicted"/>
<feature type="transmembrane region" description="Helical" evidence="2">
    <location>
        <begin position="298"/>
        <end position="321"/>
    </location>
</feature>
<dbReference type="PANTHER" id="PTHR23028:SF53">
    <property type="entry name" value="ACYL_TRANSF_3 DOMAIN-CONTAINING PROTEIN"/>
    <property type="match status" value="1"/>
</dbReference>
<feature type="transmembrane region" description="Helical" evidence="2">
    <location>
        <begin position="207"/>
        <end position="229"/>
    </location>
</feature>
<keyword evidence="2" id="KW-0812">Transmembrane</keyword>
<evidence type="ECO:0000313" key="5">
    <source>
        <dbReference type="Proteomes" id="UP000222106"/>
    </source>
</evidence>
<dbReference type="OrthoDB" id="9807745at2"/>
<dbReference type="Pfam" id="PF01757">
    <property type="entry name" value="Acyl_transf_3"/>
    <property type="match status" value="1"/>
</dbReference>
<dbReference type="GO" id="GO:0009103">
    <property type="term" value="P:lipopolysaccharide biosynthetic process"/>
    <property type="evidence" value="ECO:0007669"/>
    <property type="project" value="TreeGrafter"/>
</dbReference>
<dbReference type="PANTHER" id="PTHR23028">
    <property type="entry name" value="ACETYLTRANSFERASE"/>
    <property type="match status" value="1"/>
</dbReference>
<dbReference type="GO" id="GO:0016020">
    <property type="term" value="C:membrane"/>
    <property type="evidence" value="ECO:0007669"/>
    <property type="project" value="TreeGrafter"/>
</dbReference>
<dbReference type="GO" id="GO:0016747">
    <property type="term" value="F:acyltransferase activity, transferring groups other than amino-acyl groups"/>
    <property type="evidence" value="ECO:0007669"/>
    <property type="project" value="InterPro"/>
</dbReference>
<accession>A0A2A9EKF7</accession>